<dbReference type="STRING" id="1445577.A0A010SD31"/>
<dbReference type="InterPro" id="IPR051572">
    <property type="entry name" value="VTC_Complex_Subunit"/>
</dbReference>
<dbReference type="GO" id="GO:0042144">
    <property type="term" value="P:vacuole fusion, non-autophagic"/>
    <property type="evidence" value="ECO:0007669"/>
    <property type="project" value="TreeGrafter"/>
</dbReference>
<feature type="region of interest" description="Disordered" evidence="15">
    <location>
        <begin position="545"/>
        <end position="598"/>
    </location>
</feature>
<dbReference type="PANTHER" id="PTHR46140:SF1">
    <property type="entry name" value="VACUOLAR TRANSPORTER CHAPERONE COMPLEX SUBUNIT 4-RELATED"/>
    <property type="match status" value="1"/>
</dbReference>
<dbReference type="GO" id="GO:0033254">
    <property type="term" value="C:vacuolar transporter chaperone complex"/>
    <property type="evidence" value="ECO:0007669"/>
    <property type="project" value="TreeGrafter"/>
</dbReference>
<dbReference type="GO" id="GO:0006799">
    <property type="term" value="P:polyphosphate biosynthetic process"/>
    <property type="evidence" value="ECO:0007669"/>
    <property type="project" value="UniProtKB-ARBA"/>
</dbReference>
<feature type="compositionally biased region" description="Polar residues" evidence="15">
    <location>
        <begin position="580"/>
        <end position="590"/>
    </location>
</feature>
<feature type="region of interest" description="Disordered" evidence="15">
    <location>
        <begin position="67"/>
        <end position="87"/>
    </location>
</feature>
<evidence type="ECO:0000313" key="18">
    <source>
        <dbReference type="EMBL" id="EXF82678.1"/>
    </source>
</evidence>
<feature type="domain" description="SPX" evidence="17">
    <location>
        <begin position="34"/>
        <end position="198"/>
    </location>
</feature>
<organism evidence="18 19">
    <name type="scientific">Colletotrichum fioriniae PJ7</name>
    <dbReference type="NCBI Taxonomy" id="1445577"/>
    <lineage>
        <taxon>Eukaryota</taxon>
        <taxon>Fungi</taxon>
        <taxon>Dikarya</taxon>
        <taxon>Ascomycota</taxon>
        <taxon>Pezizomycotina</taxon>
        <taxon>Sordariomycetes</taxon>
        <taxon>Hypocreomycetidae</taxon>
        <taxon>Glomerellales</taxon>
        <taxon>Glomerellaceae</taxon>
        <taxon>Colletotrichum</taxon>
        <taxon>Colletotrichum acutatum species complex</taxon>
    </lineage>
</organism>
<comment type="cofactor">
    <cofactor evidence="1">
        <name>Mn(2+)</name>
        <dbReference type="ChEBI" id="CHEBI:29035"/>
    </cofactor>
</comment>
<dbReference type="GO" id="GO:0000329">
    <property type="term" value="C:fungal-type vacuole membrane"/>
    <property type="evidence" value="ECO:0007669"/>
    <property type="project" value="TreeGrafter"/>
</dbReference>
<evidence type="ECO:0000256" key="6">
    <source>
        <dbReference type="ARBA" id="ARBA00022692"/>
    </source>
</evidence>
<dbReference type="InterPro" id="IPR004331">
    <property type="entry name" value="SPX_dom"/>
</dbReference>
<evidence type="ECO:0000256" key="11">
    <source>
        <dbReference type="ARBA" id="ARBA00067464"/>
    </source>
</evidence>
<evidence type="ECO:0000256" key="8">
    <source>
        <dbReference type="ARBA" id="ARBA00023136"/>
    </source>
</evidence>
<keyword evidence="8 16" id="KW-0472">Membrane</keyword>
<evidence type="ECO:0000256" key="4">
    <source>
        <dbReference type="ARBA" id="ARBA00022554"/>
    </source>
</evidence>
<keyword evidence="6 16" id="KW-0812">Transmembrane</keyword>
<name>A0A010SD31_9PEZI</name>
<evidence type="ECO:0000256" key="10">
    <source>
        <dbReference type="ARBA" id="ARBA00061390"/>
    </source>
</evidence>
<dbReference type="CDD" id="cd07751">
    <property type="entry name" value="PolyPPase_VTC4_like"/>
    <property type="match status" value="1"/>
</dbReference>
<dbReference type="KEGG" id="cfj:CFIO01_13486"/>
<protein>
    <recommendedName>
        <fullName evidence="11">Vacuolar transporter chaperone complex subunit 4</fullName>
        <ecNumber evidence="3">2.7.4.1</ecNumber>
    </recommendedName>
    <alternativeName>
        <fullName evidence="13">Polyphosphate kinase</fullName>
    </alternativeName>
    <alternativeName>
        <fullName evidence="12">SPX-dependent polyphosphate polymerase VTC subunit 4</fullName>
    </alternativeName>
    <alternativeName>
        <fullName evidence="14">Vacuolar membrane polyphosphate polymerase catalytic subunit</fullName>
    </alternativeName>
</protein>
<evidence type="ECO:0000256" key="5">
    <source>
        <dbReference type="ARBA" id="ARBA00022679"/>
    </source>
</evidence>
<comment type="similarity">
    <text evidence="10">Belongs to the VTC4 family.</text>
</comment>
<dbReference type="HOGENOM" id="CLU_009308_0_0_1"/>
<feature type="transmembrane region" description="Helical" evidence="16">
    <location>
        <begin position="750"/>
        <end position="773"/>
    </location>
</feature>
<evidence type="ECO:0000256" key="12">
    <source>
        <dbReference type="ARBA" id="ARBA00075894"/>
    </source>
</evidence>
<evidence type="ECO:0000313" key="19">
    <source>
        <dbReference type="Proteomes" id="UP000020467"/>
    </source>
</evidence>
<dbReference type="Pfam" id="PF09359">
    <property type="entry name" value="VTC"/>
    <property type="match status" value="1"/>
</dbReference>
<dbReference type="InterPro" id="IPR042267">
    <property type="entry name" value="VTC_sf"/>
</dbReference>
<keyword evidence="19" id="KW-1185">Reference proteome</keyword>
<evidence type="ECO:0000256" key="1">
    <source>
        <dbReference type="ARBA" id="ARBA00001936"/>
    </source>
</evidence>
<dbReference type="CDD" id="cd14480">
    <property type="entry name" value="SPX_VTC2_like"/>
    <property type="match status" value="1"/>
</dbReference>
<reference evidence="18 19" key="1">
    <citation type="submission" date="2014-02" db="EMBL/GenBank/DDBJ databases">
        <title>The genome sequence of Colletotrichum fioriniae PJ7.</title>
        <authorList>
            <person name="Baroncelli R."/>
            <person name="Thon M.R."/>
        </authorList>
    </citation>
    <scope>NUCLEOTIDE SEQUENCE [LARGE SCALE GENOMIC DNA]</scope>
    <source>
        <strain evidence="18 19">PJ7</strain>
    </source>
</reference>
<feature type="compositionally biased region" description="Acidic residues" evidence="15">
    <location>
        <begin position="558"/>
        <end position="573"/>
    </location>
</feature>
<accession>A0A010SD31</accession>
<comment type="caution">
    <text evidence="18">The sequence shown here is derived from an EMBL/GenBank/DDBJ whole genome shotgun (WGS) entry which is preliminary data.</text>
</comment>
<comment type="catalytic activity">
    <reaction evidence="9">
        <text>[phosphate](n) + ATP = [phosphate](n+1) + ADP</text>
        <dbReference type="Rhea" id="RHEA:19573"/>
        <dbReference type="Rhea" id="RHEA-COMP:9859"/>
        <dbReference type="Rhea" id="RHEA-COMP:14280"/>
        <dbReference type="ChEBI" id="CHEBI:16838"/>
        <dbReference type="ChEBI" id="CHEBI:30616"/>
        <dbReference type="ChEBI" id="CHEBI:456216"/>
        <dbReference type="EC" id="2.7.4.1"/>
    </reaction>
    <physiologicalReaction direction="left-to-right" evidence="9">
        <dbReference type="Rhea" id="RHEA:19574"/>
    </physiologicalReaction>
</comment>
<dbReference type="EC" id="2.7.4.1" evidence="3"/>
<dbReference type="Gene3D" id="3.20.100.30">
    <property type="entry name" value="VTC, catalytic tunnel domain"/>
    <property type="match status" value="1"/>
</dbReference>
<keyword evidence="7 16" id="KW-1133">Transmembrane helix</keyword>
<evidence type="ECO:0000256" key="15">
    <source>
        <dbReference type="SAM" id="MobiDB-lite"/>
    </source>
</evidence>
<gene>
    <name evidence="18" type="ORF">CFIO01_13486</name>
</gene>
<dbReference type="GO" id="GO:0007034">
    <property type="term" value="P:vacuolar transport"/>
    <property type="evidence" value="ECO:0007669"/>
    <property type="project" value="TreeGrafter"/>
</dbReference>
<evidence type="ECO:0000256" key="2">
    <source>
        <dbReference type="ARBA" id="ARBA00004128"/>
    </source>
</evidence>
<evidence type="ECO:0000256" key="13">
    <source>
        <dbReference type="ARBA" id="ARBA00080494"/>
    </source>
</evidence>
<evidence type="ECO:0000259" key="17">
    <source>
        <dbReference type="PROSITE" id="PS51382"/>
    </source>
</evidence>
<dbReference type="PROSITE" id="PS51382">
    <property type="entry name" value="SPX"/>
    <property type="match status" value="1"/>
</dbReference>
<dbReference type="PANTHER" id="PTHR46140">
    <property type="entry name" value="VACUOLAR TRANSPORTER CHAPERONE 1-RELATED"/>
    <property type="match status" value="1"/>
</dbReference>
<evidence type="ECO:0000256" key="16">
    <source>
        <dbReference type="SAM" id="Phobius"/>
    </source>
</evidence>
<dbReference type="GO" id="GO:0016237">
    <property type="term" value="P:microautophagy"/>
    <property type="evidence" value="ECO:0007669"/>
    <property type="project" value="TreeGrafter"/>
</dbReference>
<dbReference type="eggNOG" id="KOG1161">
    <property type="taxonomic scope" value="Eukaryota"/>
</dbReference>
<dbReference type="InterPro" id="IPR018966">
    <property type="entry name" value="VTC_domain"/>
</dbReference>
<proteinExistence type="inferred from homology"/>
<feature type="transmembrane region" description="Helical" evidence="16">
    <location>
        <begin position="793"/>
        <end position="809"/>
    </location>
</feature>
<keyword evidence="4" id="KW-0926">Vacuole</keyword>
<comment type="subcellular location">
    <subcellularLocation>
        <location evidence="2">Vacuole membrane</location>
        <topology evidence="2">Multi-pass membrane protein</topology>
    </subcellularLocation>
</comment>
<dbReference type="Pfam" id="PF02656">
    <property type="entry name" value="DUF202"/>
    <property type="match status" value="1"/>
</dbReference>
<sequence>MLIVYDTKTQERTWRPSLAPSESPWRAPPGIVVMKFGEQLRSSIIREYQWYYIDYDALKADLKTATGPVTPADNSNGKGKGGKREWSEEDEGRFVKKLEAELDKVHTKQQVKAMEISRRIAVSEREVKGVVNRLVERGPREEGPSEEEFMLLEEDLSDIIADVHDLAKFVQLNYTGFYKIIKKHDKTTGWHLKPVFDTRLKAKPFYKENYDASVVQLSKLYDLVRTRGNPVKGDSAAGGSQGSFVRNTTKYWVHPDNVTELKLIILKHLPVLVFNASKEFEIQDSAITSIYYDNPETWDLYEGRLKKTEGAEAIRLRWYGGMQSENIFVERKTHREDWTGEKSVKARFSVKEKNVNAYMRGELLPAALFEKARKEGKKPEKAIAEDERLAKEVQYSTLKKGYKPVCRSFYNRTAFQLPADARVRISLDTELTMVREDNLDGRKRSGDNWRRMDIGIDYPFSQLPPEDIVRFPYAVLEVKLQTQLGQEPPEWVRQLISSHLVEAVPKFSKFIHGVACLFPDRINLLPFWMPQMDVDIRKPVTYDFGIHRPNQSATTTTSDDDEDDELDSDDEEGPLVAGNNGATNGESSGQGAARNGGTALDVEGQTVDTIAPVDNEDFLYDSDEEYDADEALEEARRVGGWTYYKALASTKAQAFGERAIDVLKWTVPHPRGSVIPRREVQTTLFGSGAIQTKRFKAPKGKKIYVPVRVEPKVYFAAERTFLGWLEYSIYVGTVAVTLLNFGSKPTPMSFIVAGVFTLLAIMSLCYSVVIYLYRSNAIRNRKAAKFYDKWGPSALCASLFIAVLLNFAFEGNAREYW</sequence>
<dbReference type="OrthoDB" id="6493944at2759"/>
<dbReference type="EMBL" id="JARH01000301">
    <property type="protein sequence ID" value="EXF82678.1"/>
    <property type="molecule type" value="Genomic_DNA"/>
</dbReference>
<keyword evidence="5" id="KW-0808">Transferase</keyword>
<evidence type="ECO:0000256" key="7">
    <source>
        <dbReference type="ARBA" id="ARBA00022989"/>
    </source>
</evidence>
<dbReference type="Proteomes" id="UP000020467">
    <property type="component" value="Unassembled WGS sequence"/>
</dbReference>
<evidence type="ECO:0000256" key="9">
    <source>
        <dbReference type="ARBA" id="ARBA00050204"/>
    </source>
</evidence>
<evidence type="ECO:0000256" key="3">
    <source>
        <dbReference type="ARBA" id="ARBA00012960"/>
    </source>
</evidence>
<dbReference type="InterPro" id="IPR003807">
    <property type="entry name" value="DUF202"/>
</dbReference>
<dbReference type="AlphaFoldDB" id="A0A010SD31"/>
<dbReference type="GO" id="GO:0008976">
    <property type="term" value="F:polyphosphate kinase activity"/>
    <property type="evidence" value="ECO:0007669"/>
    <property type="project" value="UniProtKB-EC"/>
</dbReference>
<evidence type="ECO:0000256" key="14">
    <source>
        <dbReference type="ARBA" id="ARBA00081313"/>
    </source>
</evidence>
<dbReference type="eggNOG" id="KOG4580">
    <property type="taxonomic scope" value="Eukaryota"/>
</dbReference>
<dbReference type="FunFam" id="3.20.100.30:FF:000001">
    <property type="entry name" value="Vacuolar transporter chaperone 4"/>
    <property type="match status" value="1"/>
</dbReference>